<keyword evidence="8 14" id="KW-1133">Transmembrane helix</keyword>
<feature type="domain" description="Ion transport" evidence="15">
    <location>
        <begin position="179"/>
        <end position="420"/>
    </location>
</feature>
<organism evidence="16 17">
    <name type="scientific">Symbiodinium natans</name>
    <dbReference type="NCBI Taxonomy" id="878477"/>
    <lineage>
        <taxon>Eukaryota</taxon>
        <taxon>Sar</taxon>
        <taxon>Alveolata</taxon>
        <taxon>Dinophyceae</taxon>
        <taxon>Suessiales</taxon>
        <taxon>Symbiodiniaceae</taxon>
        <taxon>Symbiodinium</taxon>
    </lineage>
</organism>
<feature type="transmembrane region" description="Helical" evidence="14">
    <location>
        <begin position="217"/>
        <end position="239"/>
    </location>
</feature>
<dbReference type="Gene3D" id="1.10.287.70">
    <property type="match status" value="1"/>
</dbReference>
<dbReference type="GO" id="GO:0098703">
    <property type="term" value="P:calcium ion import across plasma membrane"/>
    <property type="evidence" value="ECO:0007669"/>
    <property type="project" value="TreeGrafter"/>
</dbReference>
<feature type="compositionally biased region" description="Low complexity" evidence="13">
    <location>
        <begin position="100"/>
        <end position="123"/>
    </location>
</feature>
<dbReference type="InterPro" id="IPR050599">
    <property type="entry name" value="VDCC_alpha-1_subunit"/>
</dbReference>
<feature type="region of interest" description="Disordered" evidence="13">
    <location>
        <begin position="54"/>
        <end position="142"/>
    </location>
</feature>
<dbReference type="PANTHER" id="PTHR45628">
    <property type="entry name" value="VOLTAGE-DEPENDENT CALCIUM CHANNEL TYPE A SUBUNIT ALPHA-1"/>
    <property type="match status" value="1"/>
</dbReference>
<keyword evidence="17" id="KW-1185">Reference proteome</keyword>
<keyword evidence="5 14" id="KW-0812">Transmembrane</keyword>
<comment type="subcellular location">
    <subcellularLocation>
        <location evidence="1">Membrane</location>
        <topology evidence="1">Multi-pass membrane protein</topology>
    </subcellularLocation>
</comment>
<dbReference type="PANTHER" id="PTHR45628:SF7">
    <property type="entry name" value="VOLTAGE-DEPENDENT CALCIUM CHANNEL TYPE A SUBUNIT ALPHA-1"/>
    <property type="match status" value="1"/>
</dbReference>
<comment type="caution">
    <text evidence="16">The sequence shown here is derived from an EMBL/GenBank/DDBJ whole genome shotgun (WGS) entry which is preliminary data.</text>
</comment>
<evidence type="ECO:0000256" key="9">
    <source>
        <dbReference type="ARBA" id="ARBA00023065"/>
    </source>
</evidence>
<feature type="transmembrane region" description="Helical" evidence="14">
    <location>
        <begin position="397"/>
        <end position="420"/>
    </location>
</feature>
<sequence>MQDVLEVVAIHEKQLVAISEQHCRALDSTVQSMRVQLEALNVFGGIGDVGVQGDASSGGGSRRELHICQGPSPTIQPHITKDTPAVSPGHSKGSNISDGSVASDADSNISDAAVSDVSAPLSSENQLAERRDPKHHSAKGQNETVAYMFTDPWNSKQSQRMELCTMEVALCLDHVAGALVLLHSVLLMFQLEMEGRQIAFQLGVDQERQNFDGVLPIFQVLDSMFVFIFLTELLIRIIHERSRFVKDIANWLDFIFVAGGLVDFFVTMAPSAPGDQDMVTLRFVSALKAFRPIRMVRSFRLSRGLRTLVKACQRCLPSLCWSMLLLAFFMCMGALILGNLLQDFIKDETRLLEDRMWVWNRYGTTYRALYTLYEITFAGNWPTNVRPILETVSHAYVIFYFLYVTIIVFAIIRVISAIVLKDTLDEAKMDAQELVLNKMRKRSYDMERLEDVFYAMLDDDGREAGILTEKRLGELLANPKVKAYLSTLEIDVQDGAALFHLLDSDDLGEVTLHDFISGIMRFKGRARAIDTFALQIGVNQLDAKLQKLMVRLNQNQADKPV</sequence>
<feature type="transmembrane region" description="Helical" evidence="14">
    <location>
        <begin position="251"/>
        <end position="272"/>
    </location>
</feature>
<name>A0A812MDX0_9DINO</name>
<evidence type="ECO:0000256" key="12">
    <source>
        <dbReference type="ARBA" id="ARBA00023303"/>
    </source>
</evidence>
<protein>
    <submittedName>
        <fullName evidence="16">Scn11a protein</fullName>
    </submittedName>
</protein>
<dbReference type="GO" id="GO:0008331">
    <property type="term" value="F:high voltage-gated calcium channel activity"/>
    <property type="evidence" value="ECO:0007669"/>
    <property type="project" value="TreeGrafter"/>
</dbReference>
<dbReference type="Proteomes" id="UP000604046">
    <property type="component" value="Unassembled WGS sequence"/>
</dbReference>
<dbReference type="Pfam" id="PF00520">
    <property type="entry name" value="Ion_trans"/>
    <property type="match status" value="1"/>
</dbReference>
<evidence type="ECO:0000256" key="13">
    <source>
        <dbReference type="SAM" id="MobiDB-lite"/>
    </source>
</evidence>
<dbReference type="EMBL" id="CAJNDS010001535">
    <property type="protein sequence ID" value="CAE7263966.1"/>
    <property type="molecule type" value="Genomic_DNA"/>
</dbReference>
<evidence type="ECO:0000256" key="11">
    <source>
        <dbReference type="ARBA" id="ARBA00023180"/>
    </source>
</evidence>
<evidence type="ECO:0000256" key="5">
    <source>
        <dbReference type="ARBA" id="ARBA00022692"/>
    </source>
</evidence>
<evidence type="ECO:0000259" key="15">
    <source>
        <dbReference type="Pfam" id="PF00520"/>
    </source>
</evidence>
<dbReference type="SUPFAM" id="SSF81324">
    <property type="entry name" value="Voltage-gated potassium channels"/>
    <property type="match status" value="1"/>
</dbReference>
<evidence type="ECO:0000256" key="1">
    <source>
        <dbReference type="ARBA" id="ARBA00004141"/>
    </source>
</evidence>
<dbReference type="InterPro" id="IPR005821">
    <property type="entry name" value="Ion_trans_dom"/>
</dbReference>
<evidence type="ECO:0000256" key="2">
    <source>
        <dbReference type="ARBA" id="ARBA00022448"/>
    </source>
</evidence>
<keyword evidence="9" id="KW-0406">Ion transport</keyword>
<evidence type="ECO:0000256" key="14">
    <source>
        <dbReference type="SAM" id="Phobius"/>
    </source>
</evidence>
<accession>A0A812MDX0</accession>
<evidence type="ECO:0000256" key="10">
    <source>
        <dbReference type="ARBA" id="ARBA00023136"/>
    </source>
</evidence>
<keyword evidence="6" id="KW-0106">Calcium</keyword>
<gene>
    <name evidence="16" type="primary">Scn11a</name>
    <name evidence="16" type="ORF">SNAT2548_LOCUS13887</name>
</gene>
<evidence type="ECO:0000313" key="16">
    <source>
        <dbReference type="EMBL" id="CAE7263966.1"/>
    </source>
</evidence>
<keyword evidence="4" id="KW-0107">Calcium channel</keyword>
<keyword evidence="2" id="KW-0813">Transport</keyword>
<keyword evidence="12" id="KW-0407">Ion channel</keyword>
<dbReference type="Gene3D" id="1.20.120.350">
    <property type="entry name" value="Voltage-gated potassium channels. Chain C"/>
    <property type="match status" value="1"/>
</dbReference>
<evidence type="ECO:0000256" key="6">
    <source>
        <dbReference type="ARBA" id="ARBA00022837"/>
    </source>
</evidence>
<evidence type="ECO:0000256" key="8">
    <source>
        <dbReference type="ARBA" id="ARBA00022989"/>
    </source>
</evidence>
<dbReference type="AlphaFoldDB" id="A0A812MDX0"/>
<dbReference type="GO" id="GO:0005891">
    <property type="term" value="C:voltage-gated calcium channel complex"/>
    <property type="evidence" value="ECO:0007669"/>
    <property type="project" value="TreeGrafter"/>
</dbReference>
<evidence type="ECO:0000256" key="7">
    <source>
        <dbReference type="ARBA" id="ARBA00022882"/>
    </source>
</evidence>
<feature type="transmembrane region" description="Helical" evidence="14">
    <location>
        <begin position="168"/>
        <end position="189"/>
    </location>
</feature>
<keyword evidence="11" id="KW-0325">Glycoprotein</keyword>
<evidence type="ECO:0000256" key="4">
    <source>
        <dbReference type="ARBA" id="ARBA00022673"/>
    </source>
</evidence>
<keyword evidence="7" id="KW-0851">Voltage-gated channel</keyword>
<feature type="transmembrane region" description="Helical" evidence="14">
    <location>
        <begin position="315"/>
        <end position="337"/>
    </location>
</feature>
<evidence type="ECO:0000313" key="17">
    <source>
        <dbReference type="Proteomes" id="UP000604046"/>
    </source>
</evidence>
<reference evidence="16" key="1">
    <citation type="submission" date="2021-02" db="EMBL/GenBank/DDBJ databases">
        <authorList>
            <person name="Dougan E. K."/>
            <person name="Rhodes N."/>
            <person name="Thang M."/>
            <person name="Chan C."/>
        </authorList>
    </citation>
    <scope>NUCLEOTIDE SEQUENCE</scope>
</reference>
<keyword evidence="3" id="KW-0109">Calcium transport</keyword>
<keyword evidence="10 14" id="KW-0472">Membrane</keyword>
<evidence type="ECO:0000256" key="3">
    <source>
        <dbReference type="ARBA" id="ARBA00022568"/>
    </source>
</evidence>
<proteinExistence type="predicted"/>
<dbReference type="InterPro" id="IPR027359">
    <property type="entry name" value="Volt_channel_dom_sf"/>
</dbReference>